<protein>
    <recommendedName>
        <fullName evidence="9">4,4'-diaponeurosporenoate glycosyltransferase</fullName>
    </recommendedName>
</protein>
<dbReference type="Pfam" id="PF00535">
    <property type="entry name" value="Glycos_transf_2"/>
    <property type="match status" value="1"/>
</dbReference>
<accession>A0A0D9A1N9</accession>
<organism evidence="12 13">
    <name type="scientific">Aliterella atlantica CENA595</name>
    <dbReference type="NCBI Taxonomy" id="1618023"/>
    <lineage>
        <taxon>Bacteria</taxon>
        <taxon>Bacillati</taxon>
        <taxon>Cyanobacteriota</taxon>
        <taxon>Cyanophyceae</taxon>
        <taxon>Chroococcidiopsidales</taxon>
        <taxon>Aliterellaceae</taxon>
        <taxon>Aliterella</taxon>
    </lineage>
</organism>
<proteinExistence type="inferred from homology"/>
<evidence type="ECO:0000256" key="5">
    <source>
        <dbReference type="ARBA" id="ARBA00023136"/>
    </source>
</evidence>
<evidence type="ECO:0000313" key="13">
    <source>
        <dbReference type="Proteomes" id="UP000032452"/>
    </source>
</evidence>
<comment type="caution">
    <text evidence="12">The sequence shown here is derived from an EMBL/GenBank/DDBJ whole genome shotgun (WGS) entry which is preliminary data.</text>
</comment>
<evidence type="ECO:0000256" key="2">
    <source>
        <dbReference type="ARBA" id="ARBA00022475"/>
    </source>
</evidence>
<dbReference type="InterPro" id="IPR027791">
    <property type="entry name" value="Galactosyl_T_C"/>
</dbReference>
<evidence type="ECO:0000259" key="11">
    <source>
        <dbReference type="Pfam" id="PF02709"/>
    </source>
</evidence>
<feature type="domain" description="Galactosyltransferase C-terminal" evidence="11">
    <location>
        <begin position="161"/>
        <end position="209"/>
    </location>
</feature>
<evidence type="ECO:0000256" key="1">
    <source>
        <dbReference type="ARBA" id="ARBA00004236"/>
    </source>
</evidence>
<feature type="domain" description="Glycosyltransferase 2-like" evidence="10">
    <location>
        <begin position="7"/>
        <end position="102"/>
    </location>
</feature>
<evidence type="ECO:0000256" key="6">
    <source>
        <dbReference type="ARBA" id="ARBA00037281"/>
    </source>
</evidence>
<dbReference type="Pfam" id="PF02709">
    <property type="entry name" value="Glyco_transf_7C"/>
    <property type="match status" value="1"/>
</dbReference>
<gene>
    <name evidence="12" type="ORF">UH38_00925</name>
</gene>
<comment type="similarity">
    <text evidence="8">Belongs to the glycosyltransferase 2 family. CrtQ subfamily.</text>
</comment>
<dbReference type="STRING" id="1618023.UH38_00925"/>
<name>A0A0D9A1N9_9CYAN</name>
<dbReference type="PANTHER" id="PTHR43646">
    <property type="entry name" value="GLYCOSYLTRANSFERASE"/>
    <property type="match status" value="1"/>
</dbReference>
<dbReference type="SUPFAM" id="SSF53448">
    <property type="entry name" value="Nucleotide-diphospho-sugar transferases"/>
    <property type="match status" value="1"/>
</dbReference>
<keyword evidence="2" id="KW-1003">Cell membrane</keyword>
<sequence length="270" mass="29919">MAQLEAIIPVKDRGELQQCVESLLAAIAITKITICDGGSSDLECLNYLHEIAKNDRICVLRLQQEGFNKSKLLNYAIACSSNELLLISDADIIWNQAALNVVTSTVNVSTICCVAEVEESQPSTVALTRDRYTYNISIDSDRALVEIIPWSQVEQFRPGCGLICASRNTLISLGGYKEIFTGWGWEDQDLLMRAKLLGIKVEVAGKVIHLSHSDAIRNRYCNNLEPSQTRNDNIITCLKSLSQGILSGDLQVKVPQLLKPYILDVRLPIL</sequence>
<dbReference type="OrthoDB" id="9812302at2"/>
<evidence type="ECO:0000256" key="3">
    <source>
        <dbReference type="ARBA" id="ARBA00022676"/>
    </source>
</evidence>
<evidence type="ECO:0000313" key="12">
    <source>
        <dbReference type="EMBL" id="KJH73376.1"/>
    </source>
</evidence>
<evidence type="ECO:0000259" key="10">
    <source>
        <dbReference type="Pfam" id="PF00535"/>
    </source>
</evidence>
<dbReference type="AlphaFoldDB" id="A0A0D9A1N9"/>
<dbReference type="GO" id="GO:0005886">
    <property type="term" value="C:plasma membrane"/>
    <property type="evidence" value="ECO:0007669"/>
    <property type="project" value="UniProtKB-SubCell"/>
</dbReference>
<dbReference type="EMBL" id="JYON01000001">
    <property type="protein sequence ID" value="KJH73376.1"/>
    <property type="molecule type" value="Genomic_DNA"/>
</dbReference>
<evidence type="ECO:0000256" key="7">
    <source>
        <dbReference type="ARBA" id="ARBA00037904"/>
    </source>
</evidence>
<evidence type="ECO:0000256" key="8">
    <source>
        <dbReference type="ARBA" id="ARBA00038120"/>
    </source>
</evidence>
<reference evidence="12 13" key="1">
    <citation type="submission" date="2015-02" db="EMBL/GenBank/DDBJ databases">
        <title>Draft genome of a novel marine cyanobacterium (Chroococcales) isolated from South Atlantic Ocean.</title>
        <authorList>
            <person name="Rigonato J."/>
            <person name="Alvarenga D.O."/>
            <person name="Branco L.H."/>
            <person name="Varani A.M."/>
            <person name="Brandini F.P."/>
            <person name="Fiore M.F."/>
        </authorList>
    </citation>
    <scope>NUCLEOTIDE SEQUENCE [LARGE SCALE GENOMIC DNA]</scope>
    <source>
        <strain evidence="12 13">CENA595</strain>
    </source>
</reference>
<comment type="function">
    <text evidence="6">Catalyzes the glycosylation of 4,4'-diaponeurosporenoate, i.e. the esterification of glucose at the C1'' position with the carboxyl group of 4,4'-diaponeurosporenic acid, to form glycosyl-4,4'-diaponeurosporenoate. This is a step in the biosynthesis of staphyloxanthin, an orange pigment present in most staphylococci strains.</text>
</comment>
<dbReference type="RefSeq" id="WP_045052721.1">
    <property type="nucleotide sequence ID" value="NZ_CAWMDP010000017.1"/>
</dbReference>
<dbReference type="CDD" id="cd00761">
    <property type="entry name" value="Glyco_tranf_GTA_type"/>
    <property type="match status" value="1"/>
</dbReference>
<dbReference type="Gene3D" id="3.90.550.10">
    <property type="entry name" value="Spore Coat Polysaccharide Biosynthesis Protein SpsA, Chain A"/>
    <property type="match status" value="1"/>
</dbReference>
<keyword evidence="13" id="KW-1185">Reference proteome</keyword>
<keyword evidence="3" id="KW-0328">Glycosyltransferase</keyword>
<evidence type="ECO:0000256" key="9">
    <source>
        <dbReference type="ARBA" id="ARBA00040345"/>
    </source>
</evidence>
<keyword evidence="4" id="KW-0808">Transferase</keyword>
<comment type="subcellular location">
    <subcellularLocation>
        <location evidence="1">Cell membrane</location>
    </subcellularLocation>
</comment>
<keyword evidence="5" id="KW-0472">Membrane</keyword>
<comment type="pathway">
    <text evidence="7">Carotenoid biosynthesis; staphyloxanthin biosynthesis; staphyloxanthin from farnesyl diphosphate: step 4/5.</text>
</comment>
<dbReference type="PANTHER" id="PTHR43646:SF2">
    <property type="entry name" value="GLYCOSYLTRANSFERASE 2-LIKE DOMAIN-CONTAINING PROTEIN"/>
    <property type="match status" value="1"/>
</dbReference>
<evidence type="ECO:0000256" key="4">
    <source>
        <dbReference type="ARBA" id="ARBA00022679"/>
    </source>
</evidence>
<dbReference type="GO" id="GO:0016757">
    <property type="term" value="F:glycosyltransferase activity"/>
    <property type="evidence" value="ECO:0007669"/>
    <property type="project" value="UniProtKB-KW"/>
</dbReference>
<dbReference type="PATRIC" id="fig|1618023.3.peg.1414"/>
<dbReference type="InterPro" id="IPR029044">
    <property type="entry name" value="Nucleotide-diphossugar_trans"/>
</dbReference>
<dbReference type="InterPro" id="IPR001173">
    <property type="entry name" value="Glyco_trans_2-like"/>
</dbReference>
<dbReference type="Proteomes" id="UP000032452">
    <property type="component" value="Unassembled WGS sequence"/>
</dbReference>